<dbReference type="SUPFAM" id="SSF47819">
    <property type="entry name" value="HRDC-like"/>
    <property type="match status" value="1"/>
</dbReference>
<evidence type="ECO:0008006" key="4">
    <source>
        <dbReference type="Google" id="ProtNLM"/>
    </source>
</evidence>
<sequence>MAEQGGKMFAMHYERKSGKKAKKHASPKGKDGSKTERMRKGTVLSDSEGSVEEMPNLSSKTPSKSGGKPSFETPSFKDLGKGGKADATGKAGGKSSTPVRVTTEKVELKIEDELPKNARCLMDCEAADILQKIQEHVCVLSDDPTIKVPEYFLKGLQYAKLKRSKVSEGEICVMANTCPETVDEAFALLPSLEATKVHNEGAIRGALVELAGLKESS</sequence>
<organism evidence="2 3">
    <name type="scientific">Aristolochia fimbriata</name>
    <name type="common">White veined hardy Dutchman's pipe vine</name>
    <dbReference type="NCBI Taxonomy" id="158543"/>
    <lineage>
        <taxon>Eukaryota</taxon>
        <taxon>Viridiplantae</taxon>
        <taxon>Streptophyta</taxon>
        <taxon>Embryophyta</taxon>
        <taxon>Tracheophyta</taxon>
        <taxon>Spermatophyta</taxon>
        <taxon>Magnoliopsida</taxon>
        <taxon>Magnoliidae</taxon>
        <taxon>Piperales</taxon>
        <taxon>Aristolochiaceae</taxon>
        <taxon>Aristolochia</taxon>
    </lineage>
</organism>
<dbReference type="PANTHER" id="PTHR21297">
    <property type="entry name" value="DNA-DIRECTED RNA POLYMERASE II"/>
    <property type="match status" value="1"/>
</dbReference>
<comment type="caution">
    <text evidence="2">The sequence shown here is derived from an EMBL/GenBank/DDBJ whole genome shotgun (WGS) entry which is preliminary data.</text>
</comment>
<dbReference type="AlphaFoldDB" id="A0AAV7ELN8"/>
<dbReference type="InterPro" id="IPR045222">
    <property type="entry name" value="Rpb4-like"/>
</dbReference>
<dbReference type="Gene3D" id="1.20.1250.40">
    <property type="match status" value="2"/>
</dbReference>
<feature type="compositionally biased region" description="Low complexity" evidence="1">
    <location>
        <begin position="58"/>
        <end position="70"/>
    </location>
</feature>
<dbReference type="EMBL" id="JAINDJ010000004">
    <property type="protein sequence ID" value="KAG9448512.1"/>
    <property type="molecule type" value="Genomic_DNA"/>
</dbReference>
<dbReference type="InterPro" id="IPR038324">
    <property type="entry name" value="Rpb4/RPC9_sf"/>
</dbReference>
<reference evidence="2 3" key="1">
    <citation type="submission" date="2021-07" db="EMBL/GenBank/DDBJ databases">
        <title>The Aristolochia fimbriata genome: insights into angiosperm evolution, floral development and chemical biosynthesis.</title>
        <authorList>
            <person name="Jiao Y."/>
        </authorList>
    </citation>
    <scope>NUCLEOTIDE SEQUENCE [LARGE SCALE GENOMIC DNA]</scope>
    <source>
        <strain evidence="2">IBCAS-2021</strain>
        <tissue evidence="2">Leaf</tissue>
    </source>
</reference>
<accession>A0AAV7ELN8</accession>
<protein>
    <recommendedName>
        <fullName evidence="4">RNA polymerase Rpb4/RPC9 core domain-containing protein</fullName>
    </recommendedName>
</protein>
<feature type="compositionally biased region" description="Basic residues" evidence="1">
    <location>
        <begin position="17"/>
        <end position="27"/>
    </location>
</feature>
<evidence type="ECO:0000256" key="1">
    <source>
        <dbReference type="SAM" id="MobiDB-lite"/>
    </source>
</evidence>
<keyword evidence="3" id="KW-1185">Reference proteome</keyword>
<dbReference type="Proteomes" id="UP000825729">
    <property type="component" value="Unassembled WGS sequence"/>
</dbReference>
<feature type="compositionally biased region" description="Basic and acidic residues" evidence="1">
    <location>
        <begin position="28"/>
        <end position="39"/>
    </location>
</feature>
<dbReference type="GO" id="GO:0000166">
    <property type="term" value="F:nucleotide binding"/>
    <property type="evidence" value="ECO:0007669"/>
    <property type="project" value="InterPro"/>
</dbReference>
<feature type="region of interest" description="Disordered" evidence="1">
    <location>
        <begin position="1"/>
        <end position="100"/>
    </location>
</feature>
<dbReference type="InterPro" id="IPR010997">
    <property type="entry name" value="HRDC-like_sf"/>
</dbReference>
<evidence type="ECO:0000313" key="2">
    <source>
        <dbReference type="EMBL" id="KAG9448512.1"/>
    </source>
</evidence>
<gene>
    <name evidence="2" type="ORF">H6P81_008477</name>
</gene>
<proteinExistence type="predicted"/>
<evidence type="ECO:0000313" key="3">
    <source>
        <dbReference type="Proteomes" id="UP000825729"/>
    </source>
</evidence>
<name>A0AAV7ELN8_ARIFI</name>